<dbReference type="Proteomes" id="UP000178129">
    <property type="component" value="Unassembled WGS sequence"/>
</dbReference>
<name>A0A1E1L1T3_9HELO</name>
<proteinExistence type="predicted"/>
<dbReference type="InParanoid" id="A0A1E1L1T3"/>
<evidence type="ECO:0000313" key="2">
    <source>
        <dbReference type="Proteomes" id="UP000178129"/>
    </source>
</evidence>
<gene>
    <name evidence="1" type="ORF">RCO7_09976</name>
</gene>
<accession>A0A1E1L1T3</accession>
<dbReference type="AlphaFoldDB" id="A0A1E1L1T3"/>
<keyword evidence="2" id="KW-1185">Reference proteome</keyword>
<dbReference type="STRING" id="914237.A0A1E1L1T3"/>
<evidence type="ECO:0000313" key="1">
    <source>
        <dbReference type="EMBL" id="CZT04469.1"/>
    </source>
</evidence>
<reference evidence="2" key="1">
    <citation type="submission" date="2016-03" db="EMBL/GenBank/DDBJ databases">
        <authorList>
            <person name="Ploux O."/>
        </authorList>
    </citation>
    <scope>NUCLEOTIDE SEQUENCE [LARGE SCALE GENOMIC DNA]</scope>
    <source>
        <strain evidence="2">UK7</strain>
    </source>
</reference>
<organism evidence="1 2">
    <name type="scientific">Rhynchosporium graminicola</name>
    <dbReference type="NCBI Taxonomy" id="2792576"/>
    <lineage>
        <taxon>Eukaryota</taxon>
        <taxon>Fungi</taxon>
        <taxon>Dikarya</taxon>
        <taxon>Ascomycota</taxon>
        <taxon>Pezizomycotina</taxon>
        <taxon>Leotiomycetes</taxon>
        <taxon>Helotiales</taxon>
        <taxon>Ploettnerulaceae</taxon>
        <taxon>Rhynchosporium</taxon>
    </lineage>
</organism>
<dbReference type="EMBL" id="FJUW01000032">
    <property type="protein sequence ID" value="CZT04469.1"/>
    <property type="molecule type" value="Genomic_DNA"/>
</dbReference>
<protein>
    <submittedName>
        <fullName evidence="1">Uncharacterized protein</fullName>
    </submittedName>
</protein>
<comment type="caution">
    <text evidence="1">The sequence shown here is derived from an EMBL/GenBank/DDBJ whole genome shotgun (WGS) entry which is preliminary data.</text>
</comment>
<sequence length="169" mass="18514">MDMTVPPIRRAGTYYIWPGLQDAGNTGVYQQVLDGRKGSCNPKLPWGSGFSAPVGSRVSISNTRVPTGVNWITTMSEGASRTRDAFRVGFKNFNQAVLAIELNGVTWDFGSLTWHNVVMEVQTTQTAWCTRAPENYRSSTRYSMTTPRAVTRGGVTTCTIDQVVMLGPA</sequence>